<evidence type="ECO:0000259" key="1">
    <source>
        <dbReference type="Pfam" id="PF01695"/>
    </source>
</evidence>
<protein>
    <submittedName>
        <fullName evidence="2">DnaC DNA replication protein</fullName>
    </submittedName>
</protein>
<feature type="domain" description="IstB-like ATP-binding" evidence="1">
    <location>
        <begin position="12"/>
        <end position="179"/>
    </location>
</feature>
<dbReference type="Pfam" id="PF01695">
    <property type="entry name" value="IstB_IS21"/>
    <property type="match status" value="1"/>
</dbReference>
<proteinExistence type="predicted"/>
<dbReference type="InterPro" id="IPR027417">
    <property type="entry name" value="P-loop_NTPase"/>
</dbReference>
<reference evidence="2" key="1">
    <citation type="submission" date="2020-05" db="EMBL/GenBank/DDBJ databases">
        <authorList>
            <person name="Chiriac C."/>
            <person name="Salcher M."/>
            <person name="Ghai R."/>
            <person name="Kavagutti S V."/>
        </authorList>
    </citation>
    <scope>NUCLEOTIDE SEQUENCE</scope>
</reference>
<organism evidence="2">
    <name type="scientific">uncultured Caudovirales phage</name>
    <dbReference type="NCBI Taxonomy" id="2100421"/>
    <lineage>
        <taxon>Viruses</taxon>
        <taxon>Duplodnaviria</taxon>
        <taxon>Heunggongvirae</taxon>
        <taxon>Uroviricota</taxon>
        <taxon>Caudoviricetes</taxon>
        <taxon>Peduoviridae</taxon>
        <taxon>Maltschvirus</taxon>
        <taxon>Maltschvirus maltsch</taxon>
    </lineage>
</organism>
<evidence type="ECO:0000313" key="2">
    <source>
        <dbReference type="EMBL" id="CAB4185518.1"/>
    </source>
</evidence>
<dbReference type="Gene3D" id="3.40.50.300">
    <property type="entry name" value="P-loop containing nucleotide triphosphate hydrolases"/>
    <property type="match status" value="1"/>
</dbReference>
<dbReference type="PANTHER" id="PTHR30050">
    <property type="entry name" value="CHROMOSOMAL REPLICATION INITIATOR PROTEIN DNAA"/>
    <property type="match status" value="1"/>
</dbReference>
<dbReference type="EMBL" id="LR797078">
    <property type="protein sequence ID" value="CAB4185518.1"/>
    <property type="molecule type" value="Genomic_DNA"/>
</dbReference>
<sequence>MTDWKSSKYWRNRSTEERLRNLRLPPRYKNCSFNSFESTEASAPFSNAVSKWAGNIDKRMEDGMGLYIHGKTGLGKTHLAVAALKEAVTKHELSGLFLSYDIYVEMVHDARNNDNELPDMYGDANLLKYVRRVYDVVVIDNLNADRLTDYMAKTVSSMIESRYDMQLPTIFTTDINPDKLSVLYTSRVQSIIRESCYLIHITGEDYRGQQ</sequence>
<dbReference type="PANTHER" id="PTHR30050:SF4">
    <property type="entry name" value="ATP-BINDING PROTEIN RV3427C IN INSERTION SEQUENCE-RELATED"/>
    <property type="match status" value="1"/>
</dbReference>
<accession>A0A6J5QWX0</accession>
<dbReference type="InterPro" id="IPR002611">
    <property type="entry name" value="IstB_ATP-bd"/>
</dbReference>
<gene>
    <name evidence="2" type="ORF">UFOVP1130_68</name>
</gene>
<dbReference type="GO" id="GO:0006260">
    <property type="term" value="P:DNA replication"/>
    <property type="evidence" value="ECO:0007669"/>
    <property type="project" value="TreeGrafter"/>
</dbReference>
<dbReference type="GO" id="GO:0005524">
    <property type="term" value="F:ATP binding"/>
    <property type="evidence" value="ECO:0007669"/>
    <property type="project" value="InterPro"/>
</dbReference>
<dbReference type="SUPFAM" id="SSF52540">
    <property type="entry name" value="P-loop containing nucleoside triphosphate hydrolases"/>
    <property type="match status" value="1"/>
</dbReference>
<name>A0A6J5QWX0_9CAUD</name>